<evidence type="ECO:0000313" key="2">
    <source>
        <dbReference type="Proteomes" id="UP001159363"/>
    </source>
</evidence>
<keyword evidence="2" id="KW-1185">Reference proteome</keyword>
<sequence>MEDRLVNDSVLPGIEKLECSCGSSLTLKLMASLVKLRIGNQGPSYVRWLNHVVLHMAYEGKGLRRFLGLLRILVGLKLSNFNSMDAYEMNFLQL</sequence>
<name>A0ABQ9HLS1_9NEOP</name>
<protein>
    <submittedName>
        <fullName evidence="1">Uncharacterized protein</fullName>
    </submittedName>
</protein>
<organism evidence="1 2">
    <name type="scientific">Dryococelus australis</name>
    <dbReference type="NCBI Taxonomy" id="614101"/>
    <lineage>
        <taxon>Eukaryota</taxon>
        <taxon>Metazoa</taxon>
        <taxon>Ecdysozoa</taxon>
        <taxon>Arthropoda</taxon>
        <taxon>Hexapoda</taxon>
        <taxon>Insecta</taxon>
        <taxon>Pterygota</taxon>
        <taxon>Neoptera</taxon>
        <taxon>Polyneoptera</taxon>
        <taxon>Phasmatodea</taxon>
        <taxon>Verophasmatodea</taxon>
        <taxon>Anareolatae</taxon>
        <taxon>Phasmatidae</taxon>
        <taxon>Eurycanthinae</taxon>
        <taxon>Dryococelus</taxon>
    </lineage>
</organism>
<reference evidence="1 2" key="1">
    <citation type="submission" date="2023-02" db="EMBL/GenBank/DDBJ databases">
        <title>LHISI_Scaffold_Assembly.</title>
        <authorList>
            <person name="Stuart O.P."/>
            <person name="Cleave R."/>
            <person name="Magrath M.J.L."/>
            <person name="Mikheyev A.S."/>
        </authorList>
    </citation>
    <scope>NUCLEOTIDE SEQUENCE [LARGE SCALE GENOMIC DNA]</scope>
    <source>
        <strain evidence="1">Daus_M_001</strain>
        <tissue evidence="1">Leg muscle</tissue>
    </source>
</reference>
<dbReference type="Proteomes" id="UP001159363">
    <property type="component" value="Chromosome X"/>
</dbReference>
<evidence type="ECO:0000313" key="1">
    <source>
        <dbReference type="EMBL" id="KAJ8885172.1"/>
    </source>
</evidence>
<gene>
    <name evidence="1" type="ORF">PR048_011368</name>
</gene>
<dbReference type="EMBL" id="JARBHB010000004">
    <property type="protein sequence ID" value="KAJ8885172.1"/>
    <property type="molecule type" value="Genomic_DNA"/>
</dbReference>
<proteinExistence type="predicted"/>
<comment type="caution">
    <text evidence="1">The sequence shown here is derived from an EMBL/GenBank/DDBJ whole genome shotgun (WGS) entry which is preliminary data.</text>
</comment>
<accession>A0ABQ9HLS1</accession>